<gene>
    <name evidence="1" type="ORF">D9613_007477</name>
</gene>
<reference evidence="1 2" key="1">
    <citation type="submission" date="2019-12" db="EMBL/GenBank/DDBJ databases">
        <authorList>
            <person name="Floudas D."/>
            <person name="Bentzer J."/>
            <person name="Ahren D."/>
            <person name="Johansson T."/>
            <person name="Persson P."/>
            <person name="Tunlid A."/>
        </authorList>
    </citation>
    <scope>NUCLEOTIDE SEQUENCE [LARGE SCALE GENOMIC DNA]</scope>
    <source>
        <strain evidence="1 2">CBS 102.39</strain>
    </source>
</reference>
<accession>A0A8H4QN91</accession>
<sequence length="639" mass="73240">MLQIPVSDVALEVKSCEGRVGAIVLRGEFFVTTPNMDHVFDPSTLSRMTYKTNYRLGSDDPLQWPQFFLRENPHYPCIPRKPEDLTPESWNYIMFHETEESDFEETKDALVSGFGFLRPTLLAKVRRCLDETIDPLYAKVKKMELRYEVFPILHSSIHRSFMHLEFLPLTRRQVLFVFADLQRDLLEFHAAYTYATKVMPQMKGQGYPASTVDHYVGGFFNDISLSDAFVRAGVPVWIVHPASRAGAIRVDKLVDPLSPHDFFPMNSASATYPFSFEGTSPLDPRKYNVLGRYRREFLSYGHDAFDTASLEPEDLLVKTAKKARHQPYKIPNHIPRGDHGRNKFLDITHPLLPPMHRSWSTALLLVNQTKAFSTQLGYAFPEPGLFVSFPDDSRRALFFYNWVKYRPILIHRMMTFPCPIRGQVWRTLLNLPADIDLSSEVTSLASAADAGTITKAGRERKMVMDMLEALLDHDKTLSLNKDASKTPDWFGNAVSPDKIPPDSVCRQILWEISELNFRYEMYVLDAHRHAANKEDISPIARDILVSRCFYGQSTLFVHAIKDSGQGLSSNDWVARRPYIFALRDVIQGWDGWKYTPDVDYSSETSVLGLENVLLRFYAQKFYDTFGRAPSVPRCIDDKS</sequence>
<protein>
    <submittedName>
        <fullName evidence="1">Uncharacterized protein</fullName>
    </submittedName>
</protein>
<keyword evidence="2" id="KW-1185">Reference proteome</keyword>
<name>A0A8H4QN91_9AGAR</name>
<dbReference type="AlphaFoldDB" id="A0A8H4QN91"/>
<dbReference type="Proteomes" id="UP000521872">
    <property type="component" value="Unassembled WGS sequence"/>
</dbReference>
<proteinExistence type="predicted"/>
<dbReference type="EMBL" id="JAACJL010000045">
    <property type="protein sequence ID" value="KAF4614093.1"/>
    <property type="molecule type" value="Genomic_DNA"/>
</dbReference>
<organism evidence="1 2">
    <name type="scientific">Agrocybe pediades</name>
    <dbReference type="NCBI Taxonomy" id="84607"/>
    <lineage>
        <taxon>Eukaryota</taxon>
        <taxon>Fungi</taxon>
        <taxon>Dikarya</taxon>
        <taxon>Basidiomycota</taxon>
        <taxon>Agaricomycotina</taxon>
        <taxon>Agaricomycetes</taxon>
        <taxon>Agaricomycetidae</taxon>
        <taxon>Agaricales</taxon>
        <taxon>Agaricineae</taxon>
        <taxon>Strophariaceae</taxon>
        <taxon>Agrocybe</taxon>
    </lineage>
</organism>
<comment type="caution">
    <text evidence="1">The sequence shown here is derived from an EMBL/GenBank/DDBJ whole genome shotgun (WGS) entry which is preliminary data.</text>
</comment>
<evidence type="ECO:0000313" key="1">
    <source>
        <dbReference type="EMBL" id="KAF4614093.1"/>
    </source>
</evidence>
<evidence type="ECO:0000313" key="2">
    <source>
        <dbReference type="Proteomes" id="UP000521872"/>
    </source>
</evidence>